<evidence type="ECO:0000256" key="6">
    <source>
        <dbReference type="ARBA" id="ARBA00022888"/>
    </source>
</evidence>
<evidence type="ECO:0000256" key="7">
    <source>
        <dbReference type="ARBA" id="ARBA00022962"/>
    </source>
</evidence>
<dbReference type="PANTHER" id="PTHR43284:SF1">
    <property type="entry name" value="ASPARAGINE SYNTHETASE"/>
    <property type="match status" value="1"/>
</dbReference>
<accession>A0ABX3LCI9</accession>
<keyword evidence="6" id="KW-0061">Asparagine biosynthesis</keyword>
<dbReference type="SUPFAM" id="SSF52402">
    <property type="entry name" value="Adenine nucleotide alpha hydrolases-like"/>
    <property type="match status" value="1"/>
</dbReference>
<dbReference type="NCBIfam" id="TIGR01536">
    <property type="entry name" value="asn_synth_AEB"/>
    <property type="match status" value="1"/>
</dbReference>
<evidence type="ECO:0000313" key="11">
    <source>
        <dbReference type="Proteomes" id="UP000190306"/>
    </source>
</evidence>
<evidence type="ECO:0000256" key="3">
    <source>
        <dbReference type="ARBA" id="ARBA00012737"/>
    </source>
</evidence>
<keyword evidence="5" id="KW-0067">ATP-binding</keyword>
<dbReference type="PROSITE" id="PS51278">
    <property type="entry name" value="GATASE_TYPE_2"/>
    <property type="match status" value="1"/>
</dbReference>
<dbReference type="Pfam" id="PF00733">
    <property type="entry name" value="Asn_synthase"/>
    <property type="match status" value="1"/>
</dbReference>
<dbReference type="InterPro" id="IPR014729">
    <property type="entry name" value="Rossmann-like_a/b/a_fold"/>
</dbReference>
<protein>
    <recommendedName>
        <fullName evidence="3">asparagine synthase (glutamine-hydrolyzing)</fullName>
        <ecNumber evidence="3">6.3.5.4</ecNumber>
    </recommendedName>
</protein>
<dbReference type="InterPro" id="IPR001962">
    <property type="entry name" value="Asn_synthase"/>
</dbReference>
<dbReference type="Gene3D" id="3.60.20.10">
    <property type="entry name" value="Glutamine Phosphoribosylpyrophosphate, subunit 1, domain 1"/>
    <property type="match status" value="1"/>
</dbReference>
<keyword evidence="7" id="KW-0315">Glutamine amidotransferase</keyword>
<organism evidence="10 11">
    <name type="scientific">Streptomyces antibioticus</name>
    <dbReference type="NCBI Taxonomy" id="1890"/>
    <lineage>
        <taxon>Bacteria</taxon>
        <taxon>Bacillati</taxon>
        <taxon>Actinomycetota</taxon>
        <taxon>Actinomycetes</taxon>
        <taxon>Kitasatosporales</taxon>
        <taxon>Streptomycetaceae</taxon>
        <taxon>Streptomyces</taxon>
    </lineage>
</organism>
<keyword evidence="6" id="KW-0028">Amino-acid biosynthesis</keyword>
<dbReference type="Proteomes" id="UP000190306">
    <property type="component" value="Chromosome"/>
</dbReference>
<name>A0ABX3LCI9_STRAT</name>
<comment type="pathway">
    <text evidence="1">Amino-acid biosynthesis; L-asparagine biosynthesis; L-asparagine from L-aspartate (L-Gln route): step 1/1.</text>
</comment>
<dbReference type="InterPro" id="IPR006426">
    <property type="entry name" value="Asn_synth_AEB"/>
</dbReference>
<keyword evidence="11" id="KW-1185">Reference proteome</keyword>
<evidence type="ECO:0000256" key="1">
    <source>
        <dbReference type="ARBA" id="ARBA00005187"/>
    </source>
</evidence>
<dbReference type="CDD" id="cd01991">
    <property type="entry name" value="Asn_synthase_B_C"/>
    <property type="match status" value="1"/>
</dbReference>
<dbReference type="SUPFAM" id="SSF56235">
    <property type="entry name" value="N-terminal nucleophile aminohydrolases (Ntn hydrolases)"/>
    <property type="match status" value="1"/>
</dbReference>
<dbReference type="CDD" id="cd00712">
    <property type="entry name" value="AsnB"/>
    <property type="match status" value="1"/>
</dbReference>
<feature type="domain" description="Glutamine amidotransferase type-2" evidence="9">
    <location>
        <begin position="2"/>
        <end position="223"/>
    </location>
</feature>
<proteinExistence type="inferred from homology"/>
<dbReference type="EC" id="6.3.5.4" evidence="3"/>
<dbReference type="InterPro" id="IPR033738">
    <property type="entry name" value="AsnB_N"/>
</dbReference>
<dbReference type="PANTHER" id="PTHR43284">
    <property type="entry name" value="ASPARAGINE SYNTHETASE (GLUTAMINE-HYDROLYZING)"/>
    <property type="match status" value="1"/>
</dbReference>
<comment type="catalytic activity">
    <reaction evidence="8">
        <text>L-aspartate + L-glutamine + ATP + H2O = L-asparagine + L-glutamate + AMP + diphosphate + H(+)</text>
        <dbReference type="Rhea" id="RHEA:12228"/>
        <dbReference type="ChEBI" id="CHEBI:15377"/>
        <dbReference type="ChEBI" id="CHEBI:15378"/>
        <dbReference type="ChEBI" id="CHEBI:29985"/>
        <dbReference type="ChEBI" id="CHEBI:29991"/>
        <dbReference type="ChEBI" id="CHEBI:30616"/>
        <dbReference type="ChEBI" id="CHEBI:33019"/>
        <dbReference type="ChEBI" id="CHEBI:58048"/>
        <dbReference type="ChEBI" id="CHEBI:58359"/>
        <dbReference type="ChEBI" id="CHEBI:456215"/>
        <dbReference type="EC" id="6.3.5.4"/>
    </reaction>
</comment>
<dbReference type="EMBL" id="LHQL01000014">
    <property type="protein sequence ID" value="OOQ48102.1"/>
    <property type="molecule type" value="Genomic_DNA"/>
</dbReference>
<dbReference type="InterPro" id="IPR051786">
    <property type="entry name" value="ASN_synthetase/amidase"/>
</dbReference>
<comment type="caution">
    <text evidence="10">The sequence shown here is derived from an EMBL/GenBank/DDBJ whole genome shotgun (WGS) entry which is preliminary data.</text>
</comment>
<comment type="similarity">
    <text evidence="2">Belongs to the asparagine synthetase family.</text>
</comment>
<evidence type="ECO:0000259" key="9">
    <source>
        <dbReference type="PROSITE" id="PS51278"/>
    </source>
</evidence>
<evidence type="ECO:0000256" key="8">
    <source>
        <dbReference type="ARBA" id="ARBA00048741"/>
    </source>
</evidence>
<evidence type="ECO:0000313" key="10">
    <source>
        <dbReference type="EMBL" id="OOQ48102.1"/>
    </source>
</evidence>
<evidence type="ECO:0000256" key="2">
    <source>
        <dbReference type="ARBA" id="ARBA00005752"/>
    </source>
</evidence>
<gene>
    <name evidence="10" type="ORF">AFM16_36575</name>
</gene>
<dbReference type="Gene3D" id="3.40.50.620">
    <property type="entry name" value="HUPs"/>
    <property type="match status" value="1"/>
</dbReference>
<evidence type="ECO:0000256" key="4">
    <source>
        <dbReference type="ARBA" id="ARBA00022741"/>
    </source>
</evidence>
<dbReference type="Pfam" id="PF13522">
    <property type="entry name" value="GATase_6"/>
    <property type="match status" value="1"/>
</dbReference>
<keyword evidence="4" id="KW-0547">Nucleotide-binding</keyword>
<sequence length="609" mass="66182">MCGMVGFAGFAGGVPEGTEDFSLKLKGMLEALSCRGPDASGVWTDDSAGLGHTRLAVVDPVGGRQPMVLERGSRGPLAVVFTGEIYNHAQLRAELGSFGRRFATRGDSEVVLHAIDTWGVHAPARLEGMFAYAAWEPVARRLTLARDRFGIKPLCYAQVDDGVVFASEPKAVLEHPAVSARLDPDGLRELLLSAHPMVKTPGRSVFAGLREVAPATVVSMDPRGVRASRYWSLTPAEHRDDLPTTVARVRQLLQDSVSGHMAADVPVSVLLSGGLDSSALAALARPGTVPLHTLTVDLGTRRSDGDAMGRDPDGPYAELMARHLGSTHRRVRSTAAALSDPARRARVGRLRDALTLGDFDTSLLDLFGAVREHFKVTLAGDGADELFGGYRWFTPRAAASGTFPWATVLERADLTRLLDPALAAALDLPGHRRELHRAACTEIEHLPGTSPEEAALRRVSHLNLTRFLPCLLDRADRLGMGVGLEVRVPFLDHRLVEYVFNAPWRFKTFDGREKSLLRAAVADLLPPPVLERRKSPYPLVRDPAYRTALTSQVTRLLADGGPALDLLDTAAVRRLLLEAGAESRFPREGLELVLDLDQWLRTYRPALSL</sequence>
<evidence type="ECO:0000256" key="5">
    <source>
        <dbReference type="ARBA" id="ARBA00022840"/>
    </source>
</evidence>
<dbReference type="InterPro" id="IPR029055">
    <property type="entry name" value="Ntn_hydrolases_N"/>
</dbReference>
<dbReference type="PIRSF" id="PIRSF001589">
    <property type="entry name" value="Asn_synthetase_glu-h"/>
    <property type="match status" value="1"/>
</dbReference>
<reference evidence="10 11" key="1">
    <citation type="submission" date="2015-07" db="EMBL/GenBank/DDBJ databases">
        <title>Draft Genome Sequence of Streptomyces antibioticus, IMRU 3720 reveals insights in the evolution of actinomycin biosynthetic gene clusters in Streptomyces.</title>
        <authorList>
            <person name="Crnovcic I."/>
            <person name="Ruckert C."/>
            <person name="Kalinowksi J."/>
            <person name="Keller U."/>
        </authorList>
    </citation>
    <scope>NUCLEOTIDE SEQUENCE [LARGE SCALE GENOMIC DNA]</scope>
    <source>
        <strain evidence="10 11">DSM 41481</strain>
    </source>
</reference>
<dbReference type="InterPro" id="IPR017932">
    <property type="entry name" value="GATase_2_dom"/>
</dbReference>